<evidence type="ECO:0000256" key="1">
    <source>
        <dbReference type="SAM" id="MobiDB-lite"/>
    </source>
</evidence>
<feature type="compositionally biased region" description="Basic and acidic residues" evidence="1">
    <location>
        <begin position="65"/>
        <end position="84"/>
    </location>
</feature>
<proteinExistence type="predicted"/>
<protein>
    <submittedName>
        <fullName evidence="2">DgyrCDS10626</fullName>
    </submittedName>
</protein>
<reference evidence="2 3" key="1">
    <citation type="submission" date="2020-08" db="EMBL/GenBank/DDBJ databases">
        <authorList>
            <person name="Hejnol A."/>
        </authorList>
    </citation>
    <scope>NUCLEOTIDE SEQUENCE [LARGE SCALE GENOMIC DNA]</scope>
</reference>
<dbReference type="EMBL" id="CAJFCJ010000016">
    <property type="protein sequence ID" value="CAD5122181.1"/>
    <property type="molecule type" value="Genomic_DNA"/>
</dbReference>
<accession>A0A7I8W0T6</accession>
<sequence length="132" mass="15586">MMTFTVKKPEQTIDPDLLTKIERNTSLQYNELKRLNELNERMNSTIEDTESSDDSEDDSDYIDSADEKEISGDELQDLEKHTDYDLPGFRKRPDYYNDNMNESPSEFKRHVEYLEKMSANRSKELRYGNGEI</sequence>
<comment type="caution">
    <text evidence="2">The sequence shown here is derived from an EMBL/GenBank/DDBJ whole genome shotgun (WGS) entry which is preliminary data.</text>
</comment>
<feature type="region of interest" description="Disordered" evidence="1">
    <location>
        <begin position="37"/>
        <end position="105"/>
    </location>
</feature>
<dbReference type="AlphaFoldDB" id="A0A7I8W0T6"/>
<dbReference type="Proteomes" id="UP000549394">
    <property type="component" value="Unassembled WGS sequence"/>
</dbReference>
<name>A0A7I8W0T6_9ANNE</name>
<evidence type="ECO:0000313" key="2">
    <source>
        <dbReference type="EMBL" id="CAD5122181.1"/>
    </source>
</evidence>
<organism evidence="2 3">
    <name type="scientific">Dimorphilus gyrociliatus</name>
    <dbReference type="NCBI Taxonomy" id="2664684"/>
    <lineage>
        <taxon>Eukaryota</taxon>
        <taxon>Metazoa</taxon>
        <taxon>Spiralia</taxon>
        <taxon>Lophotrochozoa</taxon>
        <taxon>Annelida</taxon>
        <taxon>Polychaeta</taxon>
        <taxon>Polychaeta incertae sedis</taxon>
        <taxon>Dinophilidae</taxon>
        <taxon>Dimorphilus</taxon>
    </lineage>
</organism>
<keyword evidence="3" id="KW-1185">Reference proteome</keyword>
<evidence type="ECO:0000313" key="3">
    <source>
        <dbReference type="Proteomes" id="UP000549394"/>
    </source>
</evidence>
<feature type="compositionally biased region" description="Acidic residues" evidence="1">
    <location>
        <begin position="47"/>
        <end position="64"/>
    </location>
</feature>
<gene>
    <name evidence="2" type="ORF">DGYR_LOCUS10025</name>
</gene>